<dbReference type="Proteomes" id="UP000228920">
    <property type="component" value="Unassembled WGS sequence"/>
</dbReference>
<dbReference type="CDD" id="cd05794">
    <property type="entry name" value="S1_EF-P_repeat_2"/>
    <property type="match status" value="1"/>
</dbReference>
<dbReference type="InterPro" id="IPR014722">
    <property type="entry name" value="Rib_uL2_dom2"/>
</dbReference>
<dbReference type="InterPro" id="IPR012340">
    <property type="entry name" value="NA-bd_OB-fold"/>
</dbReference>
<comment type="caution">
    <text evidence="3">The sequence shown here is derived from an EMBL/GenBank/DDBJ whole genome shotgun (WGS) entry which is preliminary data.</text>
</comment>
<sequence>MIQFLTMIAANDLRQGVIFEHNGTTYQVLEFERFKKARAKGIVNIKARNVATNGVQELSFKSGDKVDDGSAVNVNLEFVYADKRREILIFSDPETKKRIELSETIVGESKRNFLVQGLIIQALASSDDLETAQIYDVTLPKTIEVEVTEAPPNDKGDTASGSTKPVTISSGAKISTPFFISAGDWIKVNTELGTYIERVNS</sequence>
<name>A0A2M7TFI4_UNCKA</name>
<dbReference type="GO" id="GO:0003746">
    <property type="term" value="F:translation elongation factor activity"/>
    <property type="evidence" value="ECO:0007669"/>
    <property type="project" value="TreeGrafter"/>
</dbReference>
<comment type="similarity">
    <text evidence="1">Belongs to the elongation factor P family.</text>
</comment>
<evidence type="ECO:0000256" key="1">
    <source>
        <dbReference type="ARBA" id="ARBA00009479"/>
    </source>
</evidence>
<dbReference type="AlphaFoldDB" id="A0A2M7TFI4"/>
<dbReference type="SUPFAM" id="SSF50104">
    <property type="entry name" value="Translation proteins SH3-like domain"/>
    <property type="match status" value="1"/>
</dbReference>
<dbReference type="InterPro" id="IPR013185">
    <property type="entry name" value="Transl_elong_KOW-like"/>
</dbReference>
<evidence type="ECO:0000259" key="2">
    <source>
        <dbReference type="SMART" id="SM00841"/>
    </source>
</evidence>
<dbReference type="GO" id="GO:0043043">
    <property type="term" value="P:peptide biosynthetic process"/>
    <property type="evidence" value="ECO:0007669"/>
    <property type="project" value="InterPro"/>
</dbReference>
<dbReference type="Pfam" id="PF09285">
    <property type="entry name" value="Elong-fact-P_C"/>
    <property type="match status" value="1"/>
</dbReference>
<dbReference type="Pfam" id="PF08207">
    <property type="entry name" value="EFP_N"/>
    <property type="match status" value="1"/>
</dbReference>
<dbReference type="PANTHER" id="PTHR30053:SF14">
    <property type="entry name" value="TRANSLATION ELONGATION FACTOR KOW-LIKE DOMAIN-CONTAINING PROTEIN"/>
    <property type="match status" value="1"/>
</dbReference>
<accession>A0A2M7TFI4</accession>
<dbReference type="PANTHER" id="PTHR30053">
    <property type="entry name" value="ELONGATION FACTOR P"/>
    <property type="match status" value="1"/>
</dbReference>
<dbReference type="SMART" id="SM00841">
    <property type="entry name" value="Elong-fact-P_C"/>
    <property type="match status" value="1"/>
</dbReference>
<evidence type="ECO:0000313" key="4">
    <source>
        <dbReference type="Proteomes" id="UP000228920"/>
    </source>
</evidence>
<dbReference type="Gene3D" id="2.30.30.30">
    <property type="match status" value="1"/>
</dbReference>
<evidence type="ECO:0000313" key="3">
    <source>
        <dbReference type="EMBL" id="PIZ44553.1"/>
    </source>
</evidence>
<dbReference type="FunFam" id="2.40.50.140:FF:000004">
    <property type="entry name" value="Elongation factor P"/>
    <property type="match status" value="1"/>
</dbReference>
<proteinExistence type="inferred from homology"/>
<dbReference type="Gene3D" id="2.40.50.140">
    <property type="entry name" value="Nucleic acid-binding proteins"/>
    <property type="match status" value="1"/>
</dbReference>
<dbReference type="EMBL" id="PFNL01000173">
    <property type="protein sequence ID" value="PIZ44553.1"/>
    <property type="molecule type" value="Genomic_DNA"/>
</dbReference>
<dbReference type="PIRSF" id="PIRSF005901">
    <property type="entry name" value="EF-P"/>
    <property type="match status" value="1"/>
</dbReference>
<gene>
    <name evidence="3" type="ORF">COY32_06215</name>
</gene>
<protein>
    <recommendedName>
        <fullName evidence="2">Elongation factor P C-terminal domain-containing protein</fullName>
    </recommendedName>
</protein>
<feature type="domain" description="Elongation factor P C-terminal" evidence="2">
    <location>
        <begin position="143"/>
        <end position="198"/>
    </location>
</feature>
<dbReference type="InterPro" id="IPR015365">
    <property type="entry name" value="Elong-fact-P_C"/>
</dbReference>
<dbReference type="InterPro" id="IPR008991">
    <property type="entry name" value="Translation_prot_SH3-like_sf"/>
</dbReference>
<dbReference type="GO" id="GO:0005829">
    <property type="term" value="C:cytosol"/>
    <property type="evidence" value="ECO:0007669"/>
    <property type="project" value="UniProtKB-ARBA"/>
</dbReference>
<organism evidence="3 4">
    <name type="scientific">candidate division WWE3 bacterium CG_4_10_14_0_2_um_filter_41_14</name>
    <dbReference type="NCBI Taxonomy" id="1975072"/>
    <lineage>
        <taxon>Bacteria</taxon>
        <taxon>Katanobacteria</taxon>
    </lineage>
</organism>
<dbReference type="SUPFAM" id="SSF50249">
    <property type="entry name" value="Nucleic acid-binding proteins"/>
    <property type="match status" value="1"/>
</dbReference>
<dbReference type="InterPro" id="IPR020599">
    <property type="entry name" value="Transl_elong_fac_P/YeiP"/>
</dbReference>
<reference evidence="4" key="1">
    <citation type="submission" date="2017-09" db="EMBL/GenBank/DDBJ databases">
        <title>Depth-based differentiation of microbial function through sediment-hosted aquifers and enrichment of novel symbionts in the deep terrestrial subsurface.</title>
        <authorList>
            <person name="Probst A.J."/>
            <person name="Ladd B."/>
            <person name="Jarett J.K."/>
            <person name="Geller-Mcgrath D.E."/>
            <person name="Sieber C.M.K."/>
            <person name="Emerson J.B."/>
            <person name="Anantharaman K."/>
            <person name="Thomas B.C."/>
            <person name="Malmstrom R."/>
            <person name="Stieglmeier M."/>
            <person name="Klingl A."/>
            <person name="Woyke T."/>
            <person name="Ryan C.M."/>
            <person name="Banfield J.F."/>
        </authorList>
    </citation>
    <scope>NUCLEOTIDE SEQUENCE [LARGE SCALE GENOMIC DNA]</scope>
</reference>